<evidence type="ECO:0000256" key="1">
    <source>
        <dbReference type="ARBA" id="ARBA00023002"/>
    </source>
</evidence>
<dbReference type="InterPro" id="IPR028939">
    <property type="entry name" value="P5C_Rdtase_cat_N"/>
</dbReference>
<evidence type="ECO:0000313" key="4">
    <source>
        <dbReference type="Proteomes" id="UP000190037"/>
    </source>
</evidence>
<dbReference type="Proteomes" id="UP000190037">
    <property type="component" value="Unassembled WGS sequence"/>
</dbReference>
<protein>
    <recommendedName>
        <fullName evidence="2">Pyrroline-5-carboxylate reductase catalytic N-terminal domain-containing protein</fullName>
    </recommendedName>
</protein>
<comment type="caution">
    <text evidence="3">The sequence shown here is derived from an EMBL/GenBank/DDBJ whole genome shotgun (WGS) entry which is preliminary data.</text>
</comment>
<dbReference type="InterPro" id="IPR036291">
    <property type="entry name" value="NAD(P)-bd_dom_sf"/>
</dbReference>
<accession>A0A1T3NSQ1</accession>
<reference evidence="3 4" key="1">
    <citation type="submission" date="2017-03" db="EMBL/GenBank/DDBJ databases">
        <title>Draft genome sequence of Streptomyces scabrisporus NF3, endophyte isolated from Amphipterygium adstringens.</title>
        <authorList>
            <person name="Vazquez M."/>
            <person name="Ceapa C.D."/>
            <person name="Rodriguez Luna D."/>
            <person name="Sanchez Esquivel S."/>
        </authorList>
    </citation>
    <scope>NUCLEOTIDE SEQUENCE [LARGE SCALE GENOMIC DNA]</scope>
    <source>
        <strain evidence="3 4">NF3</strain>
    </source>
</reference>
<keyword evidence="4" id="KW-1185">Reference proteome</keyword>
<dbReference type="Gene3D" id="3.40.50.720">
    <property type="entry name" value="NAD(P)-binding Rossmann-like Domain"/>
    <property type="match status" value="1"/>
</dbReference>
<feature type="domain" description="Pyrroline-5-carboxylate reductase catalytic N-terminal" evidence="2">
    <location>
        <begin position="2"/>
        <end position="91"/>
    </location>
</feature>
<evidence type="ECO:0000259" key="2">
    <source>
        <dbReference type="Pfam" id="PF03807"/>
    </source>
</evidence>
<dbReference type="STRING" id="159449.B4N89_01500"/>
<dbReference type="GO" id="GO:0016491">
    <property type="term" value="F:oxidoreductase activity"/>
    <property type="evidence" value="ECO:0007669"/>
    <property type="project" value="UniProtKB-KW"/>
</dbReference>
<sequence>MRIGILGAGNMAAALGAKWVGAGHDVLIGARSAERAAALAERIGARAGTFAEAAGHGEAVLVAVGHAAVGEVVPPLAPSLAGKVLLDCSNPIVPGPGGLMLTTDGGPAAAAALAAAAPGAHVVKAFHLGAAEVWAGPHADGLGVPLCGDDPTALAAAHTLVADIGSVPLPVGGLDRAGYLEATAAIVIGMWFAGQDPRTMLPLPENAHG</sequence>
<dbReference type="Pfam" id="PF03807">
    <property type="entry name" value="F420_oxidored"/>
    <property type="match status" value="1"/>
</dbReference>
<dbReference type="EMBL" id="MWQN01000001">
    <property type="protein sequence ID" value="OPC79794.1"/>
    <property type="molecule type" value="Genomic_DNA"/>
</dbReference>
<keyword evidence="1" id="KW-0560">Oxidoreductase</keyword>
<dbReference type="PANTHER" id="PTHR14239">
    <property type="entry name" value="DUDULIN-RELATED"/>
    <property type="match status" value="1"/>
</dbReference>
<proteinExistence type="predicted"/>
<name>A0A1T3NSQ1_9ACTN</name>
<dbReference type="PANTHER" id="PTHR14239:SF10">
    <property type="entry name" value="REDUCTASE"/>
    <property type="match status" value="1"/>
</dbReference>
<dbReference type="AlphaFoldDB" id="A0A1T3NSQ1"/>
<evidence type="ECO:0000313" key="3">
    <source>
        <dbReference type="EMBL" id="OPC79794.1"/>
    </source>
</evidence>
<dbReference type="InterPro" id="IPR051267">
    <property type="entry name" value="STEAP_metalloreductase"/>
</dbReference>
<dbReference type="RefSeq" id="WP_078974063.1">
    <property type="nucleotide sequence ID" value="NZ_MWQN01000001.1"/>
</dbReference>
<gene>
    <name evidence="3" type="ORF">B4N89_01500</name>
</gene>
<dbReference type="OrthoDB" id="5738121at2"/>
<dbReference type="SUPFAM" id="SSF51735">
    <property type="entry name" value="NAD(P)-binding Rossmann-fold domains"/>
    <property type="match status" value="1"/>
</dbReference>
<organism evidence="3 4">
    <name type="scientific">Embleya scabrispora</name>
    <dbReference type="NCBI Taxonomy" id="159449"/>
    <lineage>
        <taxon>Bacteria</taxon>
        <taxon>Bacillati</taxon>
        <taxon>Actinomycetota</taxon>
        <taxon>Actinomycetes</taxon>
        <taxon>Kitasatosporales</taxon>
        <taxon>Streptomycetaceae</taxon>
        <taxon>Embleya</taxon>
    </lineage>
</organism>